<accession>F6FW38</accession>
<dbReference type="PANTHER" id="PTHR36510:SF1">
    <property type="entry name" value="GLUTAMATE--CYSTEINE LIGASE 2-RELATED"/>
    <property type="match status" value="1"/>
</dbReference>
<dbReference type="HAMAP" id="MF_01609">
    <property type="entry name" value="Glu_cys_ligase_2"/>
    <property type="match status" value="1"/>
</dbReference>
<dbReference type="InterPro" id="IPR050141">
    <property type="entry name" value="GCL_type2/YbdK_subfam"/>
</dbReference>
<dbReference type="AlphaFoldDB" id="F6FW38"/>
<dbReference type="Proteomes" id="UP000009236">
    <property type="component" value="Chromosome"/>
</dbReference>
<dbReference type="eggNOG" id="COG2170">
    <property type="taxonomic scope" value="Bacteria"/>
</dbReference>
<evidence type="ECO:0000256" key="5">
    <source>
        <dbReference type="HAMAP-Rule" id="MF_01609"/>
    </source>
</evidence>
<protein>
    <recommendedName>
        <fullName evidence="5">Putative glutamate--cysteine ligase 2</fullName>
        <ecNumber evidence="5">6.3.2.2</ecNumber>
    </recommendedName>
    <alternativeName>
        <fullName evidence="5">Gamma-glutamylcysteine synthetase 2</fullName>
        <shortName evidence="5">GCS 2</shortName>
        <shortName evidence="5">Gamma-GCS 2</shortName>
    </alternativeName>
</protein>
<comment type="catalytic activity">
    <reaction evidence="4 5">
        <text>L-cysteine + L-glutamate + ATP = gamma-L-glutamyl-L-cysteine + ADP + phosphate + H(+)</text>
        <dbReference type="Rhea" id="RHEA:13285"/>
        <dbReference type="ChEBI" id="CHEBI:15378"/>
        <dbReference type="ChEBI" id="CHEBI:29985"/>
        <dbReference type="ChEBI" id="CHEBI:30616"/>
        <dbReference type="ChEBI" id="CHEBI:35235"/>
        <dbReference type="ChEBI" id="CHEBI:43474"/>
        <dbReference type="ChEBI" id="CHEBI:58173"/>
        <dbReference type="ChEBI" id="CHEBI:456216"/>
        <dbReference type="EC" id="6.3.2.2"/>
    </reaction>
</comment>
<comment type="similarity">
    <text evidence="5">Belongs to the glutamate--cysteine ligase type 2 family. YbdK subfamily.</text>
</comment>
<dbReference type="InterPro" id="IPR014746">
    <property type="entry name" value="Gln_synth/guanido_kin_cat_dom"/>
</dbReference>
<evidence type="ECO:0000256" key="4">
    <source>
        <dbReference type="ARBA" id="ARBA00048819"/>
    </source>
</evidence>
<dbReference type="NCBIfam" id="NF010041">
    <property type="entry name" value="PRK13517.1-1"/>
    <property type="match status" value="1"/>
</dbReference>
<sequence length="360" mass="38114">MTRSFGVEEELLLIGAGGSPIPRAQALLDGAHPDHGPLEPEFMEEQIETATEPTTSLADLTQAIRDGRAGAQAAAQAHDAQIVAVGTSPVPIDGTTVSKVRYLRARTEFGLTAREQLTNGCHVHVSVADDAEGVAVIDRIGPWLAPLLALSANSPFWQGDDSGFASFRSQVWARWPTAGPSRHFGTPEAYHAAVEALVATGTILDQAMVYFDARLSAKYPTVEIRVADVCLDARTAALLAALARALVETTAREAADGVPAPDAPTELLRTAHWRAGRSGITGDLLHPRTFRPAPAHDVVGMLVEYVRDALVDAGDLDAVTESLGTLWSGGNGAERQRAWYAEAQGDLHQVALDAAKATLA</sequence>
<keyword evidence="7" id="KW-1185">Reference proteome</keyword>
<dbReference type="Pfam" id="PF04107">
    <property type="entry name" value="GCS2"/>
    <property type="match status" value="1"/>
</dbReference>
<dbReference type="KEGG" id="iva:Isova_1761"/>
<dbReference type="HOGENOM" id="CLU_044848_0_0_11"/>
<dbReference type="GO" id="GO:0005524">
    <property type="term" value="F:ATP binding"/>
    <property type="evidence" value="ECO:0007669"/>
    <property type="project" value="UniProtKB-KW"/>
</dbReference>
<keyword evidence="3 5" id="KW-0067">ATP-binding</keyword>
<gene>
    <name evidence="6" type="ordered locus">Isova_1761</name>
</gene>
<dbReference type="SUPFAM" id="SSF55931">
    <property type="entry name" value="Glutamine synthetase/guanido kinase"/>
    <property type="match status" value="1"/>
</dbReference>
<dbReference type="STRING" id="743718.Isova_1761"/>
<evidence type="ECO:0000256" key="1">
    <source>
        <dbReference type="ARBA" id="ARBA00022598"/>
    </source>
</evidence>
<reference evidence="6 7" key="1">
    <citation type="submission" date="2011-05" db="EMBL/GenBank/DDBJ databases">
        <title>Complete sequence of Isoptericola variabilis 225.</title>
        <authorList>
            <consortium name="US DOE Joint Genome Institute"/>
            <person name="Lucas S."/>
            <person name="Han J."/>
            <person name="Lapidus A."/>
            <person name="Cheng J.-F."/>
            <person name="Goodwin L."/>
            <person name="Pitluck S."/>
            <person name="Peters L."/>
            <person name="Mikhailova N."/>
            <person name="Zeytun A."/>
            <person name="Han C."/>
            <person name="Tapia R."/>
            <person name="Land M."/>
            <person name="Hauser L."/>
            <person name="Kyrpides N."/>
            <person name="Ivanova N."/>
            <person name="Pagani I."/>
            <person name="Siebers A."/>
            <person name="Allgaier M."/>
            <person name="Thelen M."/>
            <person name="Hugenholtz P."/>
            <person name="Gladden J."/>
            <person name="Woyke T."/>
        </authorList>
    </citation>
    <scope>NUCLEOTIDE SEQUENCE [LARGE SCALE GENOMIC DNA]</scope>
    <source>
        <strain evidence="7">225</strain>
    </source>
</reference>
<dbReference type="InterPro" id="IPR006336">
    <property type="entry name" value="GCS2"/>
</dbReference>
<name>F6FW38_ISOV2</name>
<keyword evidence="1 5" id="KW-0436">Ligase</keyword>
<dbReference type="GO" id="GO:0004357">
    <property type="term" value="F:glutamate-cysteine ligase activity"/>
    <property type="evidence" value="ECO:0007669"/>
    <property type="project" value="UniProtKB-EC"/>
</dbReference>
<keyword evidence="2 5" id="KW-0547">Nucleotide-binding</keyword>
<dbReference type="GO" id="GO:0042398">
    <property type="term" value="P:modified amino acid biosynthetic process"/>
    <property type="evidence" value="ECO:0007669"/>
    <property type="project" value="InterPro"/>
</dbReference>
<dbReference type="RefSeq" id="WP_013838900.1">
    <property type="nucleotide sequence ID" value="NC_015588.1"/>
</dbReference>
<dbReference type="EC" id="6.3.2.2" evidence="5"/>
<evidence type="ECO:0000313" key="6">
    <source>
        <dbReference type="EMBL" id="AEG44508.1"/>
    </source>
</evidence>
<evidence type="ECO:0000256" key="3">
    <source>
        <dbReference type="ARBA" id="ARBA00022840"/>
    </source>
</evidence>
<comment type="function">
    <text evidence="5">ATP-dependent carboxylate-amine ligase which exhibits weak glutamate--cysteine ligase activity.</text>
</comment>
<dbReference type="Gene3D" id="3.30.590.20">
    <property type="match status" value="1"/>
</dbReference>
<dbReference type="PANTHER" id="PTHR36510">
    <property type="entry name" value="GLUTAMATE--CYSTEINE LIGASE 2-RELATED"/>
    <property type="match status" value="1"/>
</dbReference>
<evidence type="ECO:0000313" key="7">
    <source>
        <dbReference type="Proteomes" id="UP000009236"/>
    </source>
</evidence>
<organism evidence="7">
    <name type="scientific">Isoptericola variabilis (strain 225)</name>
    <dbReference type="NCBI Taxonomy" id="743718"/>
    <lineage>
        <taxon>Bacteria</taxon>
        <taxon>Bacillati</taxon>
        <taxon>Actinomycetota</taxon>
        <taxon>Actinomycetes</taxon>
        <taxon>Micrococcales</taxon>
        <taxon>Promicromonosporaceae</taxon>
        <taxon>Isoptericola</taxon>
    </lineage>
</organism>
<evidence type="ECO:0000256" key="2">
    <source>
        <dbReference type="ARBA" id="ARBA00022741"/>
    </source>
</evidence>
<proteinExistence type="inferred from homology"/>
<dbReference type="NCBIfam" id="TIGR02050">
    <property type="entry name" value="gshA_cyan_rel"/>
    <property type="match status" value="1"/>
</dbReference>
<dbReference type="EMBL" id="CP002810">
    <property type="protein sequence ID" value="AEG44508.1"/>
    <property type="molecule type" value="Genomic_DNA"/>
</dbReference>
<dbReference type="InterPro" id="IPR011793">
    <property type="entry name" value="YbdK"/>
</dbReference>